<dbReference type="PROSITE" id="PS50052">
    <property type="entry name" value="GUANYLATE_KINASE_2"/>
    <property type="match status" value="1"/>
</dbReference>
<reference evidence="12" key="1">
    <citation type="submission" date="2019-06" db="EMBL/GenBank/DDBJ databases">
        <title>Alistipes onderdonkii subsp. vulgaris subsp. nov., Alistipes dispar sp. nov. and Alistipes communis sp. nov., isolated from human faeces, and creation of Alistipes onderdonkii subsp. onderdonkii subsp. nov.</title>
        <authorList>
            <person name="Sakamoto M."/>
            <person name="Ikeyama N."/>
            <person name="Ogata Y."/>
            <person name="Suda W."/>
            <person name="Iino T."/>
            <person name="Hattori M."/>
            <person name="Ohkuma M."/>
        </authorList>
    </citation>
    <scope>NUCLEOTIDE SEQUENCE [LARGE SCALE GENOMIC DNA]</scope>
    <source>
        <strain evidence="12">5CPEGH6</strain>
    </source>
</reference>
<evidence type="ECO:0000256" key="8">
    <source>
        <dbReference type="ARBA" id="ARBA00030128"/>
    </source>
</evidence>
<evidence type="ECO:0000256" key="1">
    <source>
        <dbReference type="ARBA" id="ARBA00005790"/>
    </source>
</evidence>
<comment type="similarity">
    <text evidence="1 9">Belongs to the guanylate kinase family.</text>
</comment>
<dbReference type="InterPro" id="IPR020590">
    <property type="entry name" value="Guanylate_kinase_CS"/>
</dbReference>
<keyword evidence="6 9" id="KW-0418">Kinase</keyword>
<accession>A0A4Y1X5M5</accession>
<dbReference type="NCBIfam" id="TIGR03263">
    <property type="entry name" value="guanyl_kin"/>
    <property type="match status" value="1"/>
</dbReference>
<feature type="domain" description="Guanylate kinase-like" evidence="10">
    <location>
        <begin position="2"/>
        <end position="182"/>
    </location>
</feature>
<evidence type="ECO:0000313" key="12">
    <source>
        <dbReference type="Proteomes" id="UP000319374"/>
    </source>
</evidence>
<dbReference type="InterPro" id="IPR008145">
    <property type="entry name" value="GK/Ca_channel_bsu"/>
</dbReference>
<dbReference type="PROSITE" id="PS00856">
    <property type="entry name" value="GUANYLATE_KINASE_1"/>
    <property type="match status" value="1"/>
</dbReference>
<dbReference type="Gene3D" id="3.40.50.300">
    <property type="entry name" value="P-loop containing nucleotide triphosphate hydrolases"/>
    <property type="match status" value="1"/>
</dbReference>
<dbReference type="SMART" id="SM00072">
    <property type="entry name" value="GuKc"/>
    <property type="match status" value="1"/>
</dbReference>
<comment type="subcellular location">
    <subcellularLocation>
        <location evidence="9">Cytoplasm</location>
    </subcellularLocation>
</comment>
<evidence type="ECO:0000313" key="11">
    <source>
        <dbReference type="EMBL" id="BBL07756.1"/>
    </source>
</evidence>
<dbReference type="PANTHER" id="PTHR23117">
    <property type="entry name" value="GUANYLATE KINASE-RELATED"/>
    <property type="match status" value="1"/>
</dbReference>
<dbReference type="Pfam" id="PF00625">
    <property type="entry name" value="Guanylate_kin"/>
    <property type="match status" value="1"/>
</dbReference>
<dbReference type="GO" id="GO:0004385">
    <property type="term" value="F:GMP kinase activity"/>
    <property type="evidence" value="ECO:0007669"/>
    <property type="project" value="UniProtKB-UniRule"/>
</dbReference>
<dbReference type="InterPro" id="IPR008144">
    <property type="entry name" value="Guanylate_kin-like_dom"/>
</dbReference>
<organism evidence="11 12">
    <name type="scientific">Alistipes dispar</name>
    <dbReference type="NCBI Taxonomy" id="2585119"/>
    <lineage>
        <taxon>Bacteria</taxon>
        <taxon>Pseudomonadati</taxon>
        <taxon>Bacteroidota</taxon>
        <taxon>Bacteroidia</taxon>
        <taxon>Bacteroidales</taxon>
        <taxon>Rikenellaceae</taxon>
        <taxon>Alistipes</taxon>
    </lineage>
</organism>
<comment type="catalytic activity">
    <reaction evidence="9">
        <text>GMP + ATP = GDP + ADP</text>
        <dbReference type="Rhea" id="RHEA:20780"/>
        <dbReference type="ChEBI" id="CHEBI:30616"/>
        <dbReference type="ChEBI" id="CHEBI:58115"/>
        <dbReference type="ChEBI" id="CHEBI:58189"/>
        <dbReference type="ChEBI" id="CHEBI:456216"/>
        <dbReference type="EC" id="2.7.4.8"/>
    </reaction>
</comment>
<dbReference type="AlphaFoldDB" id="A0A4Y1X5M5"/>
<dbReference type="KEGG" id="ada:A5CPEGH6_23940"/>
<keyword evidence="9" id="KW-0963">Cytoplasm</keyword>
<dbReference type="EMBL" id="AP019736">
    <property type="protein sequence ID" value="BBL07756.1"/>
    <property type="molecule type" value="Genomic_DNA"/>
</dbReference>
<dbReference type="EC" id="2.7.4.8" evidence="2 9"/>
<dbReference type="GO" id="GO:0005524">
    <property type="term" value="F:ATP binding"/>
    <property type="evidence" value="ECO:0007669"/>
    <property type="project" value="UniProtKB-UniRule"/>
</dbReference>
<dbReference type="InterPro" id="IPR027417">
    <property type="entry name" value="P-loop_NTPase"/>
</dbReference>
<dbReference type="PANTHER" id="PTHR23117:SF13">
    <property type="entry name" value="GUANYLATE KINASE"/>
    <property type="match status" value="1"/>
</dbReference>
<protein>
    <recommendedName>
        <fullName evidence="3 9">Guanylate kinase</fullName>
        <ecNumber evidence="2 9">2.7.4.8</ecNumber>
    </recommendedName>
    <alternativeName>
        <fullName evidence="8 9">GMP kinase</fullName>
    </alternativeName>
</protein>
<feature type="binding site" evidence="9">
    <location>
        <begin position="9"/>
        <end position="16"/>
    </location>
    <ligand>
        <name>ATP</name>
        <dbReference type="ChEBI" id="CHEBI:30616"/>
    </ligand>
</feature>
<evidence type="ECO:0000256" key="9">
    <source>
        <dbReference type="HAMAP-Rule" id="MF_00328"/>
    </source>
</evidence>
<dbReference type="FunFam" id="3.30.63.10:FF:000002">
    <property type="entry name" value="Guanylate kinase 1"/>
    <property type="match status" value="1"/>
</dbReference>
<keyword evidence="12" id="KW-1185">Reference proteome</keyword>
<dbReference type="HAMAP" id="MF_00328">
    <property type="entry name" value="Guanylate_kinase"/>
    <property type="match status" value="1"/>
</dbReference>
<dbReference type="OrthoDB" id="9808150at2"/>
<keyword evidence="4 9" id="KW-0808">Transferase</keyword>
<sequence>MGKVIIFSAPSGSGKTTIVRRLLARYPQLEFSISATSRAPRGEERDGTDYYFLPQEEFMRAVAENRFVEWEEVYEGTCYGTLRSEVERIWQRGHVIVFDVDVLGGINLKRIFGGDACSVFIMPPSVEELRRRLEGRGTDAPEVIERRVAKAEFELTKAPEFDHIVLNDRLEEAVERTCAILDAFIGEAE</sequence>
<dbReference type="GO" id="GO:0005829">
    <property type="term" value="C:cytosol"/>
    <property type="evidence" value="ECO:0007669"/>
    <property type="project" value="TreeGrafter"/>
</dbReference>
<dbReference type="RefSeq" id="WP_141429886.1">
    <property type="nucleotide sequence ID" value="NZ_AP019736.1"/>
</dbReference>
<name>A0A4Y1X5M5_9BACT</name>
<dbReference type="SUPFAM" id="SSF52540">
    <property type="entry name" value="P-loop containing nucleoside triphosphate hydrolases"/>
    <property type="match status" value="1"/>
</dbReference>
<evidence type="ECO:0000256" key="6">
    <source>
        <dbReference type="ARBA" id="ARBA00022777"/>
    </source>
</evidence>
<evidence type="ECO:0000256" key="2">
    <source>
        <dbReference type="ARBA" id="ARBA00012961"/>
    </source>
</evidence>
<comment type="function">
    <text evidence="9">Essential for recycling GMP and indirectly, cGMP.</text>
</comment>
<proteinExistence type="inferred from homology"/>
<dbReference type="InterPro" id="IPR017665">
    <property type="entry name" value="Guanylate_kinase"/>
</dbReference>
<gene>
    <name evidence="9 11" type="primary">gmk</name>
    <name evidence="11" type="ORF">A5CPEGH6_23940</name>
</gene>
<keyword evidence="5 9" id="KW-0547">Nucleotide-binding</keyword>
<evidence type="ECO:0000256" key="3">
    <source>
        <dbReference type="ARBA" id="ARBA00016296"/>
    </source>
</evidence>
<evidence type="ECO:0000256" key="5">
    <source>
        <dbReference type="ARBA" id="ARBA00022741"/>
    </source>
</evidence>
<dbReference type="CDD" id="cd00071">
    <property type="entry name" value="GMPK"/>
    <property type="match status" value="1"/>
</dbReference>
<keyword evidence="7 9" id="KW-0067">ATP-binding</keyword>
<dbReference type="Proteomes" id="UP000319374">
    <property type="component" value="Chromosome"/>
</dbReference>
<dbReference type="Gene3D" id="3.30.63.10">
    <property type="entry name" value="Guanylate Kinase phosphate binding domain"/>
    <property type="match status" value="1"/>
</dbReference>
<dbReference type="GeneID" id="98674378"/>
<evidence type="ECO:0000256" key="4">
    <source>
        <dbReference type="ARBA" id="ARBA00022679"/>
    </source>
</evidence>
<evidence type="ECO:0000259" key="10">
    <source>
        <dbReference type="PROSITE" id="PS50052"/>
    </source>
</evidence>
<evidence type="ECO:0000256" key="7">
    <source>
        <dbReference type="ARBA" id="ARBA00022840"/>
    </source>
</evidence>